<evidence type="ECO:0000256" key="4">
    <source>
        <dbReference type="ARBA" id="ARBA00022448"/>
    </source>
</evidence>
<evidence type="ECO:0000256" key="11">
    <source>
        <dbReference type="ARBA" id="ARBA00033245"/>
    </source>
</evidence>
<dbReference type="InterPro" id="IPR028053">
    <property type="entry name" value="Membr_insert_YidC_N"/>
</dbReference>
<evidence type="ECO:0000313" key="17">
    <source>
        <dbReference type="Proteomes" id="UP000218172"/>
    </source>
</evidence>
<evidence type="ECO:0000256" key="3">
    <source>
        <dbReference type="ARBA" id="ARBA00015325"/>
    </source>
</evidence>
<dbReference type="CDD" id="cd20070">
    <property type="entry name" value="5TM_YidC_Alb3"/>
    <property type="match status" value="1"/>
</dbReference>
<keyword evidence="5 13" id="KW-1003">Cell membrane</keyword>
<feature type="domain" description="Membrane insertase YidC N-terminal" evidence="15">
    <location>
        <begin position="92"/>
        <end position="366"/>
    </location>
</feature>
<dbReference type="PANTHER" id="PTHR12428">
    <property type="entry name" value="OXA1"/>
    <property type="match status" value="1"/>
</dbReference>
<evidence type="ECO:0000256" key="2">
    <source>
        <dbReference type="ARBA" id="ARBA00010527"/>
    </source>
</evidence>
<sequence length="567" mass="63578">MNKTQLIILTGLALITYLLLLAWQEDYPQVIESSPQPQAGFTNIEQVSNNTATSDFTTVSDLPSQLPASSTATSQDTPSVADTVITSSQRLISITTDAFNLSINLDGGDIVYLSLPQYLRQIDIPGDYFVLLESSSLKNYVAQSGLIGRDGVDAPQRANYTSASSSYTLRDGQDTLVVDLTLTNNGVEIIKRYSFHRDNYLIDVSYLVNNTSSESWQANAFGQIKRDPFEDPSSAGGFGRTYLGFVNTTIDDPYIEYEFDDIDDGTKTSTMTGGWVAFSQHYFVSAWIPNVDSNNRFTTRKNASNQYIGEFTSESFEVAANTSGSYSMQFYAGPTDQYRLDEISPNLGLTIDYGYLGFIASPINWLLTKIHGYIGNFGFAIILLTVVVKSIFYKLSEIQYRSMAGMRRIMPKVQQIKERYGDDKMKLQKATMELYKKEKINPFGGCLPMLVQMPVFISLYWVLLASVELRHAPFLLWLSDLSVRDPFFILPLLMGASMYFQASLSPAPADPMQAKVMKFMPVMMTAFFFLFPAGLVLYWLTNSVLGIMQQWYITRKIEAAYETKSAK</sequence>
<name>A0A2A4MRM9_9GAMM</name>
<dbReference type="CDD" id="cd19961">
    <property type="entry name" value="EcYidC-like_peri"/>
    <property type="match status" value="1"/>
</dbReference>
<dbReference type="GO" id="GO:0015031">
    <property type="term" value="P:protein transport"/>
    <property type="evidence" value="ECO:0007669"/>
    <property type="project" value="UniProtKB-KW"/>
</dbReference>
<evidence type="ECO:0000256" key="7">
    <source>
        <dbReference type="ARBA" id="ARBA00022927"/>
    </source>
</evidence>
<dbReference type="Proteomes" id="UP000218172">
    <property type="component" value="Unassembled WGS sequence"/>
</dbReference>
<comment type="caution">
    <text evidence="16">The sequence shown here is derived from an EMBL/GenBank/DDBJ whole genome shotgun (WGS) entry which is preliminary data.</text>
</comment>
<dbReference type="PANTHER" id="PTHR12428:SF65">
    <property type="entry name" value="CYTOCHROME C OXIDASE ASSEMBLY PROTEIN COX18, MITOCHONDRIAL"/>
    <property type="match status" value="1"/>
</dbReference>
<evidence type="ECO:0000256" key="12">
    <source>
        <dbReference type="ARBA" id="ARBA00033342"/>
    </source>
</evidence>
<feature type="domain" description="Membrane insertase YidC/Oxa/ALB C-terminal" evidence="14">
    <location>
        <begin position="377"/>
        <end position="555"/>
    </location>
</feature>
<feature type="transmembrane region" description="Helical" evidence="13">
    <location>
        <begin position="446"/>
        <end position="467"/>
    </location>
</feature>
<comment type="function">
    <text evidence="13">Required for the insertion and/or proper folding and/or complex formation of integral membrane proteins into the membrane. Involved in integration of membrane proteins that insert both dependently and independently of the Sec translocase complex, as well as at least some lipoproteins. Aids folding of multispanning membrane proteins.</text>
</comment>
<evidence type="ECO:0000256" key="9">
    <source>
        <dbReference type="ARBA" id="ARBA00023136"/>
    </source>
</evidence>
<dbReference type="GO" id="GO:0032977">
    <property type="term" value="F:membrane insertase activity"/>
    <property type="evidence" value="ECO:0007669"/>
    <property type="project" value="InterPro"/>
</dbReference>
<dbReference type="AlphaFoldDB" id="A0A2A4MRM9"/>
<comment type="caution">
    <text evidence="13">Lacks conserved residue(s) required for the propagation of feature annotation.</text>
</comment>
<evidence type="ECO:0000259" key="15">
    <source>
        <dbReference type="Pfam" id="PF14849"/>
    </source>
</evidence>
<keyword evidence="8 13" id="KW-1133">Transmembrane helix</keyword>
<dbReference type="PRINTS" id="PR01900">
    <property type="entry name" value="YIDCPROTEIN"/>
</dbReference>
<dbReference type="NCBIfam" id="NF002353">
    <property type="entry name" value="PRK01318.1-4"/>
    <property type="match status" value="1"/>
</dbReference>
<keyword evidence="9 13" id="KW-0472">Membrane</keyword>
<gene>
    <name evidence="13" type="primary">yidC</name>
    <name evidence="16" type="ORF">COC19_02800</name>
</gene>
<dbReference type="NCBIfam" id="TIGR03592">
    <property type="entry name" value="yidC_oxa1_cterm"/>
    <property type="match status" value="1"/>
</dbReference>
<evidence type="ECO:0000313" key="16">
    <source>
        <dbReference type="EMBL" id="PCH62518.1"/>
    </source>
</evidence>
<dbReference type="InterPro" id="IPR038221">
    <property type="entry name" value="YidC_periplasmic_sf"/>
</dbReference>
<evidence type="ECO:0000256" key="6">
    <source>
        <dbReference type="ARBA" id="ARBA00022692"/>
    </source>
</evidence>
<dbReference type="GO" id="GO:0051205">
    <property type="term" value="P:protein insertion into membrane"/>
    <property type="evidence" value="ECO:0007669"/>
    <property type="project" value="TreeGrafter"/>
</dbReference>
<keyword evidence="10 13" id="KW-0143">Chaperone</keyword>
<evidence type="ECO:0000256" key="10">
    <source>
        <dbReference type="ARBA" id="ARBA00023186"/>
    </source>
</evidence>
<dbReference type="InterPro" id="IPR019998">
    <property type="entry name" value="Membr_insert_YidC"/>
</dbReference>
<evidence type="ECO:0000256" key="8">
    <source>
        <dbReference type="ARBA" id="ARBA00022989"/>
    </source>
</evidence>
<keyword evidence="6 13" id="KW-0812">Transmembrane</keyword>
<dbReference type="InterPro" id="IPR047196">
    <property type="entry name" value="YidC_ALB_C"/>
</dbReference>
<proteinExistence type="inferred from homology"/>
<comment type="subcellular location">
    <subcellularLocation>
        <location evidence="1">Cell inner membrane</location>
        <topology evidence="1">Multi-pass membrane protein</topology>
    </subcellularLocation>
    <subcellularLocation>
        <location evidence="13">Cell membrane</location>
        <topology evidence="13">Multi-pass membrane protein</topology>
    </subcellularLocation>
</comment>
<dbReference type="NCBIfam" id="NF002352">
    <property type="entry name" value="PRK01318.1-3"/>
    <property type="match status" value="1"/>
</dbReference>
<evidence type="ECO:0000256" key="5">
    <source>
        <dbReference type="ARBA" id="ARBA00022475"/>
    </source>
</evidence>
<evidence type="ECO:0000259" key="14">
    <source>
        <dbReference type="Pfam" id="PF02096"/>
    </source>
</evidence>
<dbReference type="InterPro" id="IPR028055">
    <property type="entry name" value="YidC/Oxa/ALB_C"/>
</dbReference>
<feature type="transmembrane region" description="Helical" evidence="13">
    <location>
        <begin position="519"/>
        <end position="540"/>
    </location>
</feature>
<dbReference type="InterPro" id="IPR001708">
    <property type="entry name" value="YidC/ALB3/OXA1/COX18"/>
</dbReference>
<keyword evidence="4 13" id="KW-0813">Transport</keyword>
<evidence type="ECO:0000256" key="1">
    <source>
        <dbReference type="ARBA" id="ARBA00004429"/>
    </source>
</evidence>
<dbReference type="GO" id="GO:0005886">
    <property type="term" value="C:plasma membrane"/>
    <property type="evidence" value="ECO:0007669"/>
    <property type="project" value="UniProtKB-SubCell"/>
</dbReference>
<keyword evidence="7 13" id="KW-0653">Protein transport</keyword>
<evidence type="ECO:0000256" key="13">
    <source>
        <dbReference type="HAMAP-Rule" id="MF_01810"/>
    </source>
</evidence>
<feature type="transmembrane region" description="Helical" evidence="13">
    <location>
        <begin position="373"/>
        <end position="393"/>
    </location>
</feature>
<dbReference type="Gene3D" id="2.70.98.90">
    <property type="match status" value="1"/>
</dbReference>
<organism evidence="16 17">
    <name type="scientific">SAR86 cluster bacterium</name>
    <dbReference type="NCBI Taxonomy" id="2030880"/>
    <lineage>
        <taxon>Bacteria</taxon>
        <taxon>Pseudomonadati</taxon>
        <taxon>Pseudomonadota</taxon>
        <taxon>Gammaproteobacteria</taxon>
        <taxon>SAR86 cluster</taxon>
    </lineage>
</organism>
<dbReference type="Pfam" id="PF02096">
    <property type="entry name" value="60KD_IMP"/>
    <property type="match status" value="1"/>
</dbReference>
<accession>A0A2A4MRM9</accession>
<comment type="subunit">
    <text evidence="13">Interacts with the Sec translocase complex via SecD. Specifically interacts with transmembrane segments of nascent integral membrane proteins during membrane integration.</text>
</comment>
<comment type="similarity">
    <text evidence="2 13">Belongs to the OXA1/ALB3/YidC family. Type 1 subfamily.</text>
</comment>
<dbReference type="Pfam" id="PF14849">
    <property type="entry name" value="YidC_periplas"/>
    <property type="match status" value="1"/>
</dbReference>
<reference evidence="17" key="1">
    <citation type="submission" date="2017-08" db="EMBL/GenBank/DDBJ databases">
        <title>A dynamic microbial community with high functional redundancy inhabits the cold, oxic subseafloor aquifer.</title>
        <authorList>
            <person name="Tully B.J."/>
            <person name="Wheat C.G."/>
            <person name="Glazer B.T."/>
            <person name="Huber J.A."/>
        </authorList>
    </citation>
    <scope>NUCLEOTIDE SEQUENCE [LARGE SCALE GENOMIC DNA]</scope>
</reference>
<dbReference type="EMBL" id="NVQR01000038">
    <property type="protein sequence ID" value="PCH62518.1"/>
    <property type="molecule type" value="Genomic_DNA"/>
</dbReference>
<dbReference type="NCBIfam" id="TIGR03593">
    <property type="entry name" value="yidC_nterm"/>
    <property type="match status" value="1"/>
</dbReference>
<dbReference type="PRINTS" id="PR00701">
    <property type="entry name" value="60KDINNERMP"/>
</dbReference>
<protein>
    <recommendedName>
        <fullName evidence="3 13">Membrane protein insertase YidC</fullName>
    </recommendedName>
    <alternativeName>
        <fullName evidence="12 13">Foldase YidC</fullName>
    </alternativeName>
    <alternativeName>
        <fullName evidence="11 13">Membrane integrase YidC</fullName>
    </alternativeName>
    <alternativeName>
        <fullName evidence="13">Membrane protein YidC</fullName>
    </alternativeName>
</protein>
<dbReference type="HAMAP" id="MF_01810">
    <property type="entry name" value="YidC_type1"/>
    <property type="match status" value="1"/>
</dbReference>